<protein>
    <submittedName>
        <fullName evidence="2">Flp family type IVb pilin</fullName>
    </submittedName>
</protein>
<dbReference type="Proteomes" id="UP001048976">
    <property type="component" value="Unassembled WGS sequence"/>
</dbReference>
<keyword evidence="1" id="KW-0812">Transmembrane</keyword>
<keyword evidence="1" id="KW-1133">Transmembrane helix</keyword>
<feature type="transmembrane region" description="Helical" evidence="1">
    <location>
        <begin position="25"/>
        <end position="46"/>
    </location>
</feature>
<accession>A0ABS6NTU5</accession>
<reference evidence="2" key="1">
    <citation type="submission" date="2021-06" db="EMBL/GenBank/DDBJ databases">
        <title>Updating the genus Pseudomonas: Description of 43 new species and partition of the Pseudomonas putida group.</title>
        <authorList>
            <person name="Girard L."/>
            <person name="Lood C."/>
            <person name="Vandamme P."/>
            <person name="Rokni-Zadeh H."/>
            <person name="Van Noort V."/>
            <person name="Hofte M."/>
            <person name="Lavigne R."/>
            <person name="De Mot R."/>
        </authorList>
    </citation>
    <scope>NUCLEOTIDE SEQUENCE</scope>
    <source>
        <strain evidence="2">SWRI103</strain>
    </source>
</reference>
<organism evidence="2 3">
    <name type="scientific">Pseudomonas azadiae</name>
    <dbReference type="NCBI Taxonomy" id="2843612"/>
    <lineage>
        <taxon>Bacteria</taxon>
        <taxon>Pseudomonadati</taxon>
        <taxon>Pseudomonadota</taxon>
        <taxon>Gammaproteobacteria</taxon>
        <taxon>Pseudomonadales</taxon>
        <taxon>Pseudomonadaceae</taxon>
        <taxon>Pseudomonas</taxon>
    </lineage>
</organism>
<dbReference type="InterPro" id="IPR007047">
    <property type="entry name" value="Flp_Fap"/>
</dbReference>
<name>A0ABS6NTU5_9PSED</name>
<dbReference type="Pfam" id="PF04964">
    <property type="entry name" value="Flp_Fap"/>
    <property type="match status" value="1"/>
</dbReference>
<proteinExistence type="predicted"/>
<dbReference type="EMBL" id="JAHSTY010000001">
    <property type="protein sequence ID" value="MBV4451414.1"/>
    <property type="molecule type" value="Genomic_DNA"/>
</dbReference>
<evidence type="ECO:0000313" key="2">
    <source>
        <dbReference type="EMBL" id="MBV4451414.1"/>
    </source>
</evidence>
<evidence type="ECO:0000313" key="3">
    <source>
        <dbReference type="Proteomes" id="UP001048976"/>
    </source>
</evidence>
<keyword evidence="1" id="KW-0472">Membrane</keyword>
<dbReference type="RefSeq" id="WP_169375526.1">
    <property type="nucleotide sequence ID" value="NZ_JAHSTY010000001.1"/>
</dbReference>
<evidence type="ECO:0000256" key="1">
    <source>
        <dbReference type="SAM" id="Phobius"/>
    </source>
</evidence>
<comment type="caution">
    <text evidence="2">The sequence shown here is derived from an EMBL/GenBank/DDBJ whole genome shotgun (WGS) entry which is preliminary data.</text>
</comment>
<keyword evidence="3" id="KW-1185">Reference proteome</keyword>
<gene>
    <name evidence="2" type="ORF">KVG91_02215</name>
</gene>
<sequence>MLLDLMLKFYAQAQLFFRRKDGASGIEYAIIVAMVALVIVAAGAGLGDKITSIFDKVSNGMTSS</sequence>